<protein>
    <submittedName>
        <fullName evidence="2">Uncharacterized protein</fullName>
    </submittedName>
</protein>
<dbReference type="Proteomes" id="UP000467841">
    <property type="component" value="Unassembled WGS sequence"/>
</dbReference>
<keyword evidence="3" id="KW-1185">Reference proteome</keyword>
<evidence type="ECO:0000313" key="3">
    <source>
        <dbReference type="Proteomes" id="UP000467841"/>
    </source>
</evidence>
<accession>A0A6D2K504</accession>
<evidence type="ECO:0000256" key="1">
    <source>
        <dbReference type="SAM" id="MobiDB-lite"/>
    </source>
</evidence>
<dbReference type="OrthoDB" id="1908108at2759"/>
<evidence type="ECO:0000313" key="2">
    <source>
        <dbReference type="EMBL" id="CAA7044617.1"/>
    </source>
</evidence>
<feature type="region of interest" description="Disordered" evidence="1">
    <location>
        <begin position="21"/>
        <end position="46"/>
    </location>
</feature>
<organism evidence="2 3">
    <name type="scientific">Microthlaspi erraticum</name>
    <dbReference type="NCBI Taxonomy" id="1685480"/>
    <lineage>
        <taxon>Eukaryota</taxon>
        <taxon>Viridiplantae</taxon>
        <taxon>Streptophyta</taxon>
        <taxon>Embryophyta</taxon>
        <taxon>Tracheophyta</taxon>
        <taxon>Spermatophyta</taxon>
        <taxon>Magnoliopsida</taxon>
        <taxon>eudicotyledons</taxon>
        <taxon>Gunneridae</taxon>
        <taxon>Pentapetalae</taxon>
        <taxon>rosids</taxon>
        <taxon>malvids</taxon>
        <taxon>Brassicales</taxon>
        <taxon>Brassicaceae</taxon>
        <taxon>Coluteocarpeae</taxon>
        <taxon>Microthlaspi</taxon>
    </lineage>
</organism>
<reference evidence="2" key="1">
    <citation type="submission" date="2020-01" db="EMBL/GenBank/DDBJ databases">
        <authorList>
            <person name="Mishra B."/>
        </authorList>
    </citation>
    <scope>NUCLEOTIDE SEQUENCE [LARGE SCALE GENOMIC DNA]</scope>
</reference>
<proteinExistence type="predicted"/>
<dbReference type="EMBL" id="CACVBM020001305">
    <property type="protein sequence ID" value="CAA7044617.1"/>
    <property type="molecule type" value="Genomic_DNA"/>
</dbReference>
<name>A0A6D2K504_9BRAS</name>
<feature type="compositionally biased region" description="Low complexity" evidence="1">
    <location>
        <begin position="21"/>
        <end position="41"/>
    </location>
</feature>
<sequence length="110" mass="11743">MRQRGLSGFLRVCEILRLTDEGTSTTPSSTLEPTGSTRTSSGSGGNGGGGGDVFWCQALACTATSEIVRKKRSSLTSCRRVTTAVSPTIMETPASFLNRRKKTPQRAPLY</sequence>
<gene>
    <name evidence="2" type="ORF">MERR_LOCUS31852</name>
</gene>
<dbReference type="AlphaFoldDB" id="A0A6D2K504"/>
<comment type="caution">
    <text evidence="2">The sequence shown here is derived from an EMBL/GenBank/DDBJ whole genome shotgun (WGS) entry which is preliminary data.</text>
</comment>